<dbReference type="PANTHER" id="PTHR39157:SF1">
    <property type="entry name" value="DOXX FAMILY PROTEIN"/>
    <property type="match status" value="1"/>
</dbReference>
<accession>A0A7X0TJR3</accession>
<protein>
    <submittedName>
        <fullName evidence="6">DoxX family protein</fullName>
    </submittedName>
</protein>
<dbReference type="Pfam" id="PF07681">
    <property type="entry name" value="DoxX"/>
    <property type="match status" value="1"/>
</dbReference>
<reference evidence="8 9" key="1">
    <citation type="submission" date="2020-03" db="EMBL/GenBank/DDBJ databases">
        <title>Soil Listeria distribution.</title>
        <authorList>
            <person name="Liao J."/>
            <person name="Wiedmann M."/>
        </authorList>
    </citation>
    <scope>NUCLEOTIDE SEQUENCE [LARGE SCALE GENOMIC DNA]</scope>
    <source>
        <strain evidence="7 9">FSL L7-0259</strain>
        <strain evidence="6 8">FSL L7-1833</strain>
    </source>
</reference>
<dbReference type="RefSeq" id="WP_185351265.1">
    <property type="nucleotide sequence ID" value="NZ_JAARNB010000001.1"/>
</dbReference>
<evidence type="ECO:0000256" key="3">
    <source>
        <dbReference type="ARBA" id="ARBA00022989"/>
    </source>
</evidence>
<dbReference type="GO" id="GO:0016020">
    <property type="term" value="C:membrane"/>
    <property type="evidence" value="ECO:0007669"/>
    <property type="project" value="UniProtKB-SubCell"/>
</dbReference>
<dbReference type="PANTHER" id="PTHR39157">
    <property type="entry name" value="INTEGRAL MEMBRANE PROTEIN-RELATED"/>
    <property type="match status" value="1"/>
</dbReference>
<sequence>MKIFNRSLTILFSLLRIGLGISWFHEGLFKLQAKFDISGLVPSVINNIDSPMWYKTFMEHIVGSNVAVFNVLIPWGELLVGLGLITGILTLPALIAGIFMGINYWLADMIYIYPVQLAVGFVLVLTHKQASYFGISNGLVALKRRRNRSKISSANV</sequence>
<proteinExistence type="predicted"/>
<evidence type="ECO:0000256" key="1">
    <source>
        <dbReference type="ARBA" id="ARBA00004141"/>
    </source>
</evidence>
<feature type="transmembrane region" description="Helical" evidence="5">
    <location>
        <begin position="52"/>
        <end position="72"/>
    </location>
</feature>
<keyword evidence="3 5" id="KW-1133">Transmembrane helix</keyword>
<feature type="transmembrane region" description="Helical" evidence="5">
    <location>
        <begin position="79"/>
        <end position="106"/>
    </location>
</feature>
<evidence type="ECO:0000313" key="6">
    <source>
        <dbReference type="EMBL" id="MBC1330422.1"/>
    </source>
</evidence>
<evidence type="ECO:0000256" key="4">
    <source>
        <dbReference type="ARBA" id="ARBA00023136"/>
    </source>
</evidence>
<dbReference type="EMBL" id="JAAROL010000001">
    <property type="protein sequence ID" value="MBC1330422.1"/>
    <property type="molecule type" value="Genomic_DNA"/>
</dbReference>
<dbReference type="EMBL" id="JAARYD010000003">
    <property type="protein sequence ID" value="MBC2176316.1"/>
    <property type="molecule type" value="Genomic_DNA"/>
</dbReference>
<evidence type="ECO:0000256" key="5">
    <source>
        <dbReference type="SAM" id="Phobius"/>
    </source>
</evidence>
<dbReference type="Proteomes" id="UP000532866">
    <property type="component" value="Unassembled WGS sequence"/>
</dbReference>
<keyword evidence="2 5" id="KW-0812">Transmembrane</keyword>
<name>A0A7X0TJR3_9LIST</name>
<dbReference type="InterPro" id="IPR032808">
    <property type="entry name" value="DoxX"/>
</dbReference>
<dbReference type="Proteomes" id="UP000541735">
    <property type="component" value="Unassembled WGS sequence"/>
</dbReference>
<evidence type="ECO:0000256" key="2">
    <source>
        <dbReference type="ARBA" id="ARBA00022692"/>
    </source>
</evidence>
<dbReference type="AlphaFoldDB" id="A0A7X0TJR3"/>
<comment type="subcellular location">
    <subcellularLocation>
        <location evidence="1">Membrane</location>
        <topology evidence="1">Multi-pass membrane protein</topology>
    </subcellularLocation>
</comment>
<evidence type="ECO:0000313" key="8">
    <source>
        <dbReference type="Proteomes" id="UP000532866"/>
    </source>
</evidence>
<evidence type="ECO:0000313" key="9">
    <source>
        <dbReference type="Proteomes" id="UP000541735"/>
    </source>
</evidence>
<gene>
    <name evidence="6" type="ORF">HB759_00540</name>
    <name evidence="7" type="ORF">HCB27_06805</name>
</gene>
<organism evidence="6 8">
    <name type="scientific">Listeria booriae</name>
    <dbReference type="NCBI Taxonomy" id="1552123"/>
    <lineage>
        <taxon>Bacteria</taxon>
        <taxon>Bacillati</taxon>
        <taxon>Bacillota</taxon>
        <taxon>Bacilli</taxon>
        <taxon>Bacillales</taxon>
        <taxon>Listeriaceae</taxon>
        <taxon>Listeria</taxon>
    </lineage>
</organism>
<comment type="caution">
    <text evidence="6">The sequence shown here is derived from an EMBL/GenBank/DDBJ whole genome shotgun (WGS) entry which is preliminary data.</text>
</comment>
<evidence type="ECO:0000313" key="7">
    <source>
        <dbReference type="EMBL" id="MBC2176316.1"/>
    </source>
</evidence>
<keyword evidence="4 5" id="KW-0472">Membrane</keyword>